<evidence type="ECO:0000259" key="3">
    <source>
        <dbReference type="Pfam" id="PF11329"/>
    </source>
</evidence>
<sequence length="449" mass="51083">MKKLFSIMLTAVLVFALLPSTHHAQPTHPPGHDIALEKQLNAIAKKTFEYFEEFTDEETGLTYDIVRLDEDEEGKHTSPTNIGLYMLSVISAEEMGFIEKEEAVEKISKTINSLQDMETWNGLYYNWYYTDDASLMTDWGQFISQVDNGWLTAGLVVVAEAYEELEEDALALAEDMDYSSLYDFDENLFRGGYDAETDSLTDHHYGAFYTEPRITSYLAIGKGDVPSEHWWHMHRTFPPEWDWQSQTPQGYEVEYDGVTFFQGHYEHNDIKYVPSWGGSMFEALMPGLLVKEKELGTEGLGLNNERHVELQIDHAKEEGYPVWGFSPAAVPGDYQEFGVPAGGMEGYPEDGTVTPHASFLALEYAPMDVFENIKVLRDMGVYGPYGFYDTVNVHTGEVTEAYLALDQGMIMLSIANYLHDGLIKNYFHQNEIGSNPEHLLEREEFSINE</sequence>
<dbReference type="Pfam" id="PF11329">
    <property type="entry name" value="DUF3131"/>
    <property type="match status" value="1"/>
</dbReference>
<name>A0A3M7TR01_9BACI</name>
<dbReference type="Proteomes" id="UP000278746">
    <property type="component" value="Unassembled WGS sequence"/>
</dbReference>
<organism evidence="4 5">
    <name type="scientific">Alteribacter keqinensis</name>
    <dbReference type="NCBI Taxonomy" id="2483800"/>
    <lineage>
        <taxon>Bacteria</taxon>
        <taxon>Bacillati</taxon>
        <taxon>Bacillota</taxon>
        <taxon>Bacilli</taxon>
        <taxon>Bacillales</taxon>
        <taxon>Bacillaceae</taxon>
        <taxon>Alteribacter</taxon>
    </lineage>
</organism>
<dbReference type="EMBL" id="RHIB01000002">
    <property type="protein sequence ID" value="RNA67687.1"/>
    <property type="molecule type" value="Genomic_DNA"/>
</dbReference>
<comment type="caution">
    <text evidence="4">The sequence shown here is derived from an EMBL/GenBank/DDBJ whole genome shotgun (WGS) entry which is preliminary data.</text>
</comment>
<feature type="chain" id="PRO_5017971997" evidence="1">
    <location>
        <begin position="25"/>
        <end position="449"/>
    </location>
</feature>
<evidence type="ECO:0000313" key="5">
    <source>
        <dbReference type="Proteomes" id="UP000278746"/>
    </source>
</evidence>
<evidence type="ECO:0000313" key="4">
    <source>
        <dbReference type="EMBL" id="RNA67687.1"/>
    </source>
</evidence>
<dbReference type="Gene3D" id="1.50.10.140">
    <property type="match status" value="1"/>
</dbReference>
<feature type="domain" description="DUF3131" evidence="3">
    <location>
        <begin position="43"/>
        <end position="181"/>
    </location>
</feature>
<protein>
    <submittedName>
        <fullName evidence="4">DUF3131 domain-containing protein</fullName>
    </submittedName>
</protein>
<evidence type="ECO:0000259" key="2">
    <source>
        <dbReference type="Pfam" id="PF10091"/>
    </source>
</evidence>
<evidence type="ECO:0000256" key="1">
    <source>
        <dbReference type="SAM" id="SignalP"/>
    </source>
</evidence>
<keyword evidence="5" id="KW-1185">Reference proteome</keyword>
<dbReference type="AlphaFoldDB" id="A0A3M7TR01"/>
<accession>A0A3M7TR01</accession>
<dbReference type="Pfam" id="PF10091">
    <property type="entry name" value="Glycoamylase"/>
    <property type="match status" value="1"/>
</dbReference>
<feature type="signal peptide" evidence="1">
    <location>
        <begin position="1"/>
        <end position="24"/>
    </location>
</feature>
<gene>
    <name evidence="4" type="ORF">EBO34_13280</name>
</gene>
<reference evidence="4 5" key="1">
    <citation type="submission" date="2018-10" db="EMBL/GenBank/DDBJ databases">
        <title>Bacillus Keqinensis sp. nov., a moderately halophilic bacterium isolated from a saline-alkaline lake.</title>
        <authorList>
            <person name="Wang H."/>
        </authorList>
    </citation>
    <scope>NUCLEOTIDE SEQUENCE [LARGE SCALE GENOMIC DNA]</scope>
    <source>
        <strain evidence="4 5">KQ-3</strain>
    </source>
</reference>
<dbReference type="RefSeq" id="WP_122899336.1">
    <property type="nucleotide sequence ID" value="NZ_RHIB01000002.1"/>
</dbReference>
<dbReference type="OrthoDB" id="9769991at2"/>
<keyword evidence="1" id="KW-0732">Signal</keyword>
<dbReference type="InterPro" id="IPR019282">
    <property type="entry name" value="Glycoamylase-like_cons_dom"/>
</dbReference>
<proteinExistence type="predicted"/>
<feature type="domain" description="Glycoamylase-like" evidence="2">
    <location>
        <begin position="259"/>
        <end position="430"/>
    </location>
</feature>
<dbReference type="InterPro" id="IPR021478">
    <property type="entry name" value="DUF3131"/>
</dbReference>